<organism evidence="4 5">
    <name type="scientific">Gallibacterium salpingitidis</name>
    <dbReference type="NCBI Taxonomy" id="505341"/>
    <lineage>
        <taxon>Bacteria</taxon>
        <taxon>Pseudomonadati</taxon>
        <taxon>Pseudomonadota</taxon>
        <taxon>Gammaproteobacteria</taxon>
        <taxon>Pasteurellales</taxon>
        <taxon>Pasteurellaceae</taxon>
        <taxon>Gallibacterium</taxon>
    </lineage>
</organism>
<dbReference type="Gene3D" id="3.40.50.300">
    <property type="entry name" value="P-loop containing nucleotide triphosphate hydrolases"/>
    <property type="match status" value="1"/>
</dbReference>
<comment type="caution">
    <text evidence="4">The sequence shown here is derived from an EMBL/GenBank/DDBJ whole genome shotgun (WGS) entry which is preliminary data.</text>
</comment>
<dbReference type="Pfam" id="PF06414">
    <property type="entry name" value="Zeta_toxin"/>
    <property type="match status" value="1"/>
</dbReference>
<feature type="domain" description="Zeta toxin" evidence="3">
    <location>
        <begin position="38"/>
        <end position="223"/>
    </location>
</feature>
<keyword evidence="1" id="KW-0547">Nucleotide-binding</keyword>
<accession>A0A1A7P3B2</accession>
<proteinExistence type="predicted"/>
<evidence type="ECO:0000256" key="2">
    <source>
        <dbReference type="ARBA" id="ARBA00022840"/>
    </source>
</evidence>
<sequence length="240" mass="27649">MTNLDKILKQLDSYDLQQDINKKFPKIWTRFANNPFLSPQNNPIGVLLGGQPGAGKAFATMEIKKRLNNNILVINGDEFRSYHRHYEDFYTLYGKDASKYTAAFAGTMVGKIRDEAIKQGFNILIEGTFRTLETPLKEINNFVKNGYRTEIVICTCPKELSWESTLQRAIELETAGLQPRYVPRETHDLVVAKLAENVEKVFQSKLVSHLEVYSRDKKLFDSDIEPIDRLIPYINQELDR</sequence>
<dbReference type="RefSeq" id="WP_066104414.1">
    <property type="nucleotide sequence ID" value="NZ_JTJL01000002.1"/>
</dbReference>
<gene>
    <name evidence="4" type="ORF">QS62_00770</name>
</gene>
<dbReference type="AlphaFoldDB" id="A0A1A7P3B2"/>
<dbReference type="GO" id="GO:0005524">
    <property type="term" value="F:ATP binding"/>
    <property type="evidence" value="ECO:0007669"/>
    <property type="project" value="UniProtKB-KW"/>
</dbReference>
<evidence type="ECO:0000313" key="4">
    <source>
        <dbReference type="EMBL" id="OBW96315.1"/>
    </source>
</evidence>
<protein>
    <submittedName>
        <fullName evidence="4">Zeta toxin</fullName>
    </submittedName>
</protein>
<name>A0A1A7P3B2_9PAST</name>
<dbReference type="EMBL" id="JTJL01000002">
    <property type="protein sequence ID" value="OBW96315.1"/>
    <property type="molecule type" value="Genomic_DNA"/>
</dbReference>
<dbReference type="InterPro" id="IPR010488">
    <property type="entry name" value="Zeta_toxin_domain"/>
</dbReference>
<evidence type="ECO:0000259" key="3">
    <source>
        <dbReference type="Pfam" id="PF06414"/>
    </source>
</evidence>
<evidence type="ECO:0000256" key="1">
    <source>
        <dbReference type="ARBA" id="ARBA00022741"/>
    </source>
</evidence>
<dbReference type="Proteomes" id="UP000092649">
    <property type="component" value="Unassembled WGS sequence"/>
</dbReference>
<evidence type="ECO:0000313" key="5">
    <source>
        <dbReference type="Proteomes" id="UP000092649"/>
    </source>
</evidence>
<dbReference type="InterPro" id="IPR027417">
    <property type="entry name" value="P-loop_NTPase"/>
</dbReference>
<dbReference type="SUPFAM" id="SSF52540">
    <property type="entry name" value="P-loop containing nucleoside triphosphate hydrolases"/>
    <property type="match status" value="1"/>
</dbReference>
<reference evidence="4 5" key="1">
    <citation type="submission" date="2014-11" db="EMBL/GenBank/DDBJ databases">
        <title>Pan-genome of Gallibacterium spp.</title>
        <authorList>
            <person name="Kudirkiene E."/>
            <person name="Bojesen A.M."/>
        </authorList>
    </citation>
    <scope>NUCLEOTIDE SEQUENCE [LARGE SCALE GENOMIC DNA]</scope>
    <source>
        <strain evidence="4 5">F150</strain>
    </source>
</reference>
<dbReference type="OrthoDB" id="9792687at2"/>
<keyword evidence="5" id="KW-1185">Reference proteome</keyword>
<dbReference type="GO" id="GO:0016301">
    <property type="term" value="F:kinase activity"/>
    <property type="evidence" value="ECO:0007669"/>
    <property type="project" value="InterPro"/>
</dbReference>
<keyword evidence="2" id="KW-0067">ATP-binding</keyword>